<dbReference type="EMBL" id="LCPO01000002">
    <property type="protein sequence ID" value="KKU99311.1"/>
    <property type="molecule type" value="Genomic_DNA"/>
</dbReference>
<sequence>MNVGEKILIGCKSAMGLAELVGSREDKNMEKKSIKQIYDEYDISPALQTHMYRVAAVGSIICRNFQETMETAEIISACLLHDMGNIIKFNFDVLPELVEPQGKDYWLGIQKNFKDRYGEDEHEATYAIAKEIGVTDRVCDIVRSIGFRKACERYKNDDLAEKICTYADERTGPFGVLSLKGRIREGHKRFLASGRKPTGDERTFQTLVSCLEGIEKQIFSHLAIKPADINDGSVNLEIENLKEFGIIIKSA</sequence>
<dbReference type="SUPFAM" id="SSF109604">
    <property type="entry name" value="HD-domain/PDEase-like"/>
    <property type="match status" value="1"/>
</dbReference>
<protein>
    <recommendedName>
        <fullName evidence="1">HD domain-containing protein</fullName>
    </recommendedName>
</protein>
<evidence type="ECO:0000259" key="1">
    <source>
        <dbReference type="Pfam" id="PF01966"/>
    </source>
</evidence>
<reference evidence="2 3" key="1">
    <citation type="journal article" date="2015" name="Nature">
        <title>rRNA introns, odd ribosomes, and small enigmatic genomes across a large radiation of phyla.</title>
        <authorList>
            <person name="Brown C.T."/>
            <person name="Hug L.A."/>
            <person name="Thomas B.C."/>
            <person name="Sharon I."/>
            <person name="Castelle C.J."/>
            <person name="Singh A."/>
            <person name="Wilkins M.J."/>
            <person name="Williams K.H."/>
            <person name="Banfield J.F."/>
        </authorList>
    </citation>
    <scope>NUCLEOTIDE SEQUENCE [LARGE SCALE GENOMIC DNA]</scope>
</reference>
<gene>
    <name evidence="2" type="ORF">UY32_C0002G0047</name>
</gene>
<dbReference type="Gene3D" id="1.10.3210.10">
    <property type="entry name" value="Hypothetical protein af1432"/>
    <property type="match status" value="1"/>
</dbReference>
<dbReference type="InterPro" id="IPR006674">
    <property type="entry name" value="HD_domain"/>
</dbReference>
<comment type="caution">
    <text evidence="2">The sequence shown here is derived from an EMBL/GenBank/DDBJ whole genome shotgun (WGS) entry which is preliminary data.</text>
</comment>
<evidence type="ECO:0000313" key="3">
    <source>
        <dbReference type="Proteomes" id="UP000034600"/>
    </source>
</evidence>
<evidence type="ECO:0000313" key="2">
    <source>
        <dbReference type="EMBL" id="KKU99311.1"/>
    </source>
</evidence>
<dbReference type="Pfam" id="PF01966">
    <property type="entry name" value="HD"/>
    <property type="match status" value="1"/>
</dbReference>
<proteinExistence type="predicted"/>
<feature type="domain" description="HD" evidence="1">
    <location>
        <begin position="49"/>
        <end position="168"/>
    </location>
</feature>
<accession>A0A0G1UZ16</accession>
<dbReference type="Proteomes" id="UP000034600">
    <property type="component" value="Unassembled WGS sequence"/>
</dbReference>
<organism evidence="2 3">
    <name type="scientific">Candidatus Jorgensenbacteria bacterium GW2011_GWC1_48_8</name>
    <dbReference type="NCBI Taxonomy" id="1618666"/>
    <lineage>
        <taxon>Bacteria</taxon>
        <taxon>Candidatus Joergenseniibacteriota</taxon>
    </lineage>
</organism>
<name>A0A0G1UZ16_9BACT</name>
<dbReference type="AlphaFoldDB" id="A0A0G1UZ16"/>